<keyword evidence="3" id="KW-1185">Reference proteome</keyword>
<reference evidence="2 3" key="1">
    <citation type="journal article" date="2013" name="BMC Genomics">
        <title>Reconstruction of the lipid metabolism for the microalga Monoraphidium neglectum from its genome sequence reveals characteristics suitable for biofuel production.</title>
        <authorList>
            <person name="Bogen C."/>
            <person name="Al-Dilaimi A."/>
            <person name="Albersmeier A."/>
            <person name="Wichmann J."/>
            <person name="Grundmann M."/>
            <person name="Rupp O."/>
            <person name="Lauersen K.J."/>
            <person name="Blifernez-Klassen O."/>
            <person name="Kalinowski J."/>
            <person name="Goesmann A."/>
            <person name="Mussgnug J.H."/>
            <person name="Kruse O."/>
        </authorList>
    </citation>
    <scope>NUCLEOTIDE SEQUENCE [LARGE SCALE GENOMIC DNA]</scope>
    <source>
        <strain evidence="2 3">SAG 48.87</strain>
    </source>
</reference>
<evidence type="ECO:0000256" key="1">
    <source>
        <dbReference type="SAM" id="SignalP"/>
    </source>
</evidence>
<organism evidence="2 3">
    <name type="scientific">Monoraphidium neglectum</name>
    <dbReference type="NCBI Taxonomy" id="145388"/>
    <lineage>
        <taxon>Eukaryota</taxon>
        <taxon>Viridiplantae</taxon>
        <taxon>Chlorophyta</taxon>
        <taxon>core chlorophytes</taxon>
        <taxon>Chlorophyceae</taxon>
        <taxon>CS clade</taxon>
        <taxon>Sphaeropleales</taxon>
        <taxon>Selenastraceae</taxon>
        <taxon>Monoraphidium</taxon>
    </lineage>
</organism>
<keyword evidence="2" id="KW-0969">Cilium</keyword>
<evidence type="ECO:0000313" key="3">
    <source>
        <dbReference type="Proteomes" id="UP000054498"/>
    </source>
</evidence>
<dbReference type="AlphaFoldDB" id="A0A0D2MC14"/>
<sequence length="220" mass="23514">MAGTQLITSVLLLLATAIGARSALLVRPEQDCINPSVSKVNDFNFFPNEYRSVISAPAPVAPGATIVDATDFDIKYYDTYKVVNVKRFGKSYVLYQCGTPDPSTLPAGAVEGVTPGMRSFEIPLFSVAVTDTTVNGFLSELNLIDRVALASPYSVGDCFQRLVDTKSQDGCKLVTPDPYFNASDPNGESGFKDANTTMYDGADAVFVGFSGDAAKDVLFT</sequence>
<feature type="chain" id="PRO_5002246845" evidence="1">
    <location>
        <begin position="23"/>
        <end position="220"/>
    </location>
</feature>
<dbReference type="GeneID" id="25732758"/>
<dbReference type="STRING" id="145388.A0A0D2MC14"/>
<proteinExistence type="predicted"/>
<keyword evidence="1" id="KW-0732">Signal</keyword>
<accession>A0A0D2MC14</accession>
<dbReference type="KEGG" id="mng:MNEG_15128"/>
<feature type="signal peptide" evidence="1">
    <location>
        <begin position="1"/>
        <end position="22"/>
    </location>
</feature>
<keyword evidence="2" id="KW-0282">Flagellum</keyword>
<dbReference type="OrthoDB" id="409848at2759"/>
<dbReference type="RefSeq" id="XP_013891855.1">
    <property type="nucleotide sequence ID" value="XM_014036401.1"/>
</dbReference>
<protein>
    <submittedName>
        <fullName evidence="2">Flagellar associated protein</fullName>
    </submittedName>
</protein>
<gene>
    <name evidence="2" type="ORF">MNEG_15128</name>
</gene>
<evidence type="ECO:0000313" key="2">
    <source>
        <dbReference type="EMBL" id="KIY92835.1"/>
    </source>
</evidence>
<name>A0A0D2MC14_9CHLO</name>
<dbReference type="Proteomes" id="UP000054498">
    <property type="component" value="Unassembled WGS sequence"/>
</dbReference>
<dbReference type="EMBL" id="KK105272">
    <property type="protein sequence ID" value="KIY92835.1"/>
    <property type="molecule type" value="Genomic_DNA"/>
</dbReference>
<keyword evidence="2" id="KW-0966">Cell projection</keyword>
<dbReference type="PANTHER" id="PTHR38360">
    <property type="entry name" value="OS03G0120000 PROTEIN"/>
    <property type="match status" value="1"/>
</dbReference>
<dbReference type="PANTHER" id="PTHR38360:SF1">
    <property type="entry name" value="F12P19.7"/>
    <property type="match status" value="1"/>
</dbReference>